<keyword evidence="4" id="KW-0472">Membrane</keyword>
<keyword evidence="12" id="KW-1185">Reference proteome</keyword>
<dbReference type="OrthoDB" id="1937044at2759"/>
<keyword evidence="2" id="KW-0536">Nodulation</keyword>
<evidence type="ECO:0000256" key="10">
    <source>
        <dbReference type="SAM" id="SignalP"/>
    </source>
</evidence>
<dbReference type="PANTHER" id="PTHR33021:SF519">
    <property type="entry name" value="EARLY NODULIN-LIKE PROTEIN 10"/>
    <property type="match status" value="1"/>
</dbReference>
<evidence type="ECO:0000259" key="11">
    <source>
        <dbReference type="PROSITE" id="PS51485"/>
    </source>
</evidence>
<evidence type="ECO:0000256" key="9">
    <source>
        <dbReference type="SAM" id="MobiDB-lite"/>
    </source>
</evidence>
<evidence type="ECO:0000256" key="5">
    <source>
        <dbReference type="ARBA" id="ARBA00023157"/>
    </source>
</evidence>
<evidence type="ECO:0000256" key="7">
    <source>
        <dbReference type="ARBA" id="ARBA00035011"/>
    </source>
</evidence>
<dbReference type="PROSITE" id="PS51485">
    <property type="entry name" value="PHYTOCYANIN"/>
    <property type="match status" value="1"/>
</dbReference>
<dbReference type="InterPro" id="IPR039391">
    <property type="entry name" value="Phytocyanin-like"/>
</dbReference>
<comment type="function">
    <text evidence="8">May act as a carbohydrate transporter.</text>
</comment>
<dbReference type="PANTHER" id="PTHR33021">
    <property type="entry name" value="BLUE COPPER PROTEIN"/>
    <property type="match status" value="1"/>
</dbReference>
<proteinExistence type="inferred from homology"/>
<reference evidence="13" key="2">
    <citation type="submission" date="2025-08" db="UniProtKB">
        <authorList>
            <consortium name="RefSeq"/>
        </authorList>
    </citation>
    <scope>IDENTIFICATION</scope>
    <source>
        <tissue evidence="13">Young leaves</tissue>
    </source>
</reference>
<evidence type="ECO:0000256" key="3">
    <source>
        <dbReference type="ARBA" id="ARBA00022729"/>
    </source>
</evidence>
<dbReference type="GO" id="GO:0009055">
    <property type="term" value="F:electron transfer activity"/>
    <property type="evidence" value="ECO:0007669"/>
    <property type="project" value="InterPro"/>
</dbReference>
<dbReference type="InterPro" id="IPR008972">
    <property type="entry name" value="Cupredoxin"/>
</dbReference>
<feature type="chain" id="PRO_5034934609" evidence="10">
    <location>
        <begin position="28"/>
        <end position="191"/>
    </location>
</feature>
<feature type="region of interest" description="Disordered" evidence="9">
    <location>
        <begin position="133"/>
        <end position="164"/>
    </location>
</feature>
<evidence type="ECO:0000256" key="1">
    <source>
        <dbReference type="ARBA" id="ARBA00004308"/>
    </source>
</evidence>
<dbReference type="GeneID" id="113874764"/>
<feature type="signal peptide" evidence="10">
    <location>
        <begin position="1"/>
        <end position="27"/>
    </location>
</feature>
<feature type="domain" description="Phytocyanin" evidence="11">
    <location>
        <begin position="28"/>
        <end position="132"/>
    </location>
</feature>
<feature type="compositionally biased region" description="Pro residues" evidence="9">
    <location>
        <begin position="145"/>
        <end position="157"/>
    </location>
</feature>
<keyword evidence="5" id="KW-1015">Disulfide bond</keyword>
<dbReference type="Pfam" id="PF02298">
    <property type="entry name" value="Cu_bind_like"/>
    <property type="match status" value="1"/>
</dbReference>
<gene>
    <name evidence="13" type="primary">LOC113874764</name>
</gene>
<comment type="similarity">
    <text evidence="7">Belongs to the early nodulin-like (ENODL) family.</text>
</comment>
<comment type="subcellular location">
    <subcellularLocation>
        <location evidence="1">Endomembrane system</location>
    </subcellularLocation>
</comment>
<reference evidence="12" key="1">
    <citation type="journal article" date="2019" name="Toxins">
        <title>Detection of Abrin-Like and Prepropulchellin-Like Toxin Genes and Transcripts Using Whole Genome Sequencing and Full-Length Transcript Sequencing of Abrus precatorius.</title>
        <authorList>
            <person name="Hovde B.T."/>
            <person name="Daligault H.E."/>
            <person name="Hanschen E.R."/>
            <person name="Kunde Y.A."/>
            <person name="Johnson M.B."/>
            <person name="Starkenburg S.R."/>
            <person name="Johnson S.L."/>
        </authorList>
    </citation>
    <scope>NUCLEOTIDE SEQUENCE [LARGE SCALE GENOMIC DNA]</scope>
</reference>
<evidence type="ECO:0000313" key="13">
    <source>
        <dbReference type="RefSeq" id="XP_027368779.1"/>
    </source>
</evidence>
<evidence type="ECO:0000256" key="4">
    <source>
        <dbReference type="ARBA" id="ARBA00023136"/>
    </source>
</evidence>
<dbReference type="RefSeq" id="XP_027368779.1">
    <property type="nucleotide sequence ID" value="XM_027512978.1"/>
</dbReference>
<accession>A0A8B8MNH1</accession>
<dbReference type="Gene3D" id="2.60.40.420">
    <property type="entry name" value="Cupredoxins - blue copper proteins"/>
    <property type="match status" value="1"/>
</dbReference>
<dbReference type="AlphaFoldDB" id="A0A8B8MNH1"/>
<organism evidence="12 13">
    <name type="scientific">Abrus precatorius</name>
    <name type="common">Indian licorice</name>
    <name type="synonym">Glycine abrus</name>
    <dbReference type="NCBI Taxonomy" id="3816"/>
    <lineage>
        <taxon>Eukaryota</taxon>
        <taxon>Viridiplantae</taxon>
        <taxon>Streptophyta</taxon>
        <taxon>Embryophyta</taxon>
        <taxon>Tracheophyta</taxon>
        <taxon>Spermatophyta</taxon>
        <taxon>Magnoliopsida</taxon>
        <taxon>eudicotyledons</taxon>
        <taxon>Gunneridae</taxon>
        <taxon>Pentapetalae</taxon>
        <taxon>rosids</taxon>
        <taxon>fabids</taxon>
        <taxon>Fabales</taxon>
        <taxon>Fabaceae</taxon>
        <taxon>Papilionoideae</taxon>
        <taxon>50 kb inversion clade</taxon>
        <taxon>NPAAA clade</taxon>
        <taxon>indigoferoid/millettioid clade</taxon>
        <taxon>Abreae</taxon>
        <taxon>Abrus</taxon>
    </lineage>
</organism>
<keyword evidence="6" id="KW-0325">Glycoprotein</keyword>
<name>A0A8B8MNH1_ABRPR</name>
<dbReference type="GO" id="GO:0009877">
    <property type="term" value="P:nodulation"/>
    <property type="evidence" value="ECO:0007669"/>
    <property type="project" value="UniProtKB-KW"/>
</dbReference>
<evidence type="ECO:0000256" key="2">
    <source>
        <dbReference type="ARBA" id="ARBA00022458"/>
    </source>
</evidence>
<sequence>MALCLAPASPFLVFVFSMCLLFCCSQSKEYLVGGTENSWRVPLPSPDSLNKWAKTHQFRVGDSLTFKYDRRTESVHVVNETDYARCITKGQHLVFNDGNTNVLLSKLGPKHFISGTQTHCQMGLKLVVDVMPKKSKKMSNSSSPSPSPLPSLSPTPSPLSSHNQGVALGSNNGFIGVIMWVGVSLVMMCST</sequence>
<dbReference type="KEGG" id="aprc:113874764"/>
<dbReference type="SUPFAM" id="SSF49503">
    <property type="entry name" value="Cupredoxins"/>
    <property type="match status" value="1"/>
</dbReference>
<dbReference type="GO" id="GO:0012505">
    <property type="term" value="C:endomembrane system"/>
    <property type="evidence" value="ECO:0007669"/>
    <property type="project" value="UniProtKB-SubCell"/>
</dbReference>
<evidence type="ECO:0000256" key="6">
    <source>
        <dbReference type="ARBA" id="ARBA00023180"/>
    </source>
</evidence>
<protein>
    <submittedName>
        <fullName evidence="13">Early nodulin-55-2</fullName>
    </submittedName>
</protein>
<dbReference type="GO" id="GO:0005886">
    <property type="term" value="C:plasma membrane"/>
    <property type="evidence" value="ECO:0007669"/>
    <property type="project" value="TreeGrafter"/>
</dbReference>
<evidence type="ECO:0000313" key="12">
    <source>
        <dbReference type="Proteomes" id="UP000694853"/>
    </source>
</evidence>
<dbReference type="Proteomes" id="UP000694853">
    <property type="component" value="Unplaced"/>
</dbReference>
<evidence type="ECO:0000256" key="8">
    <source>
        <dbReference type="ARBA" id="ARBA00037626"/>
    </source>
</evidence>
<dbReference type="InterPro" id="IPR003245">
    <property type="entry name" value="Phytocyanin_dom"/>
</dbReference>
<dbReference type="FunFam" id="2.60.40.420:FF:000034">
    <property type="entry name" value="Cupredoxin superfamily protein"/>
    <property type="match status" value="1"/>
</dbReference>
<keyword evidence="3 10" id="KW-0732">Signal</keyword>